<proteinExistence type="predicted"/>
<feature type="compositionally biased region" description="Basic and acidic residues" evidence="1">
    <location>
        <begin position="7"/>
        <end position="18"/>
    </location>
</feature>
<dbReference type="GO" id="GO:0005840">
    <property type="term" value="C:ribosome"/>
    <property type="evidence" value="ECO:0007669"/>
    <property type="project" value="UniProtKB-KW"/>
</dbReference>
<feature type="region of interest" description="Disordered" evidence="1">
    <location>
        <begin position="1"/>
        <end position="27"/>
    </location>
</feature>
<name>W8SV74_9TELE</name>
<keyword evidence="2" id="KW-0687">Ribonucleoprotein</keyword>
<dbReference type="AlphaFoldDB" id="W8SV74"/>
<reference evidence="2" key="1">
    <citation type="journal article" date="2014" name="Mol. Phylogenet. Evol.">
        <title>Phylogeography of the ancient catfish family Diplomystidae: Biogeographic, systematic, and conservation implications.</title>
        <authorList>
            <person name="Munoz-Ramirez C.P."/>
            <person name="Unmack P.J."/>
            <person name="Habit E."/>
            <person name="Johnson J.B."/>
            <person name="Cussac V.E."/>
            <person name="Victoriano P."/>
        </authorList>
    </citation>
    <scope>NUCLEOTIDE SEQUENCE</scope>
    <source>
        <strain evidence="2">DCUllm.1</strain>
    </source>
</reference>
<keyword evidence="2" id="KW-0689">Ribosomal protein</keyword>
<protein>
    <submittedName>
        <fullName evidence="2">Ribosomal protein S7</fullName>
    </submittedName>
</protein>
<organism evidence="2">
    <name type="scientific">Olivaichthys cuyanus</name>
    <dbReference type="NCBI Taxonomy" id="1344479"/>
    <lineage>
        <taxon>Eukaryota</taxon>
        <taxon>Metazoa</taxon>
        <taxon>Chordata</taxon>
        <taxon>Craniata</taxon>
        <taxon>Vertebrata</taxon>
        <taxon>Euteleostomi</taxon>
        <taxon>Actinopterygii</taxon>
        <taxon>Neopterygii</taxon>
        <taxon>Teleostei</taxon>
        <taxon>Ostariophysi</taxon>
        <taxon>Siluriformes</taxon>
        <taxon>Diplomystidae</taxon>
        <taxon>Olivaichthys</taxon>
    </lineage>
</organism>
<evidence type="ECO:0000313" key="2">
    <source>
        <dbReference type="EMBL" id="AHM12815.1"/>
    </source>
</evidence>
<dbReference type="EMBL" id="KJ174963">
    <property type="protein sequence ID" value="AHM12815.1"/>
    <property type="molecule type" value="Genomic_DNA"/>
</dbReference>
<accession>W8SV74</accession>
<gene>
    <name evidence="2" type="primary">rps7</name>
</gene>
<evidence type="ECO:0000256" key="1">
    <source>
        <dbReference type="SAM" id="MobiDB-lite"/>
    </source>
</evidence>
<sequence length="27" mass="2998">MFSSSAKIEKPNGEKPDEFESGISQVR</sequence>